<dbReference type="Gene3D" id="1.10.472.80">
    <property type="entry name" value="Ypt/Rab-GAP domain of gyp1p, domain 3"/>
    <property type="match status" value="1"/>
</dbReference>
<organism evidence="3 4">
    <name type="scientific">Wickerhamomyces ciferrii (strain ATCC 14091 / BCRC 22168 / CBS 111 / JCM 3599 / NBRC 0793 / NRRL Y-1031 F-60-10)</name>
    <name type="common">Yeast</name>
    <name type="synonym">Pichia ciferrii</name>
    <dbReference type="NCBI Taxonomy" id="1206466"/>
    <lineage>
        <taxon>Eukaryota</taxon>
        <taxon>Fungi</taxon>
        <taxon>Dikarya</taxon>
        <taxon>Ascomycota</taxon>
        <taxon>Saccharomycotina</taxon>
        <taxon>Saccharomycetes</taxon>
        <taxon>Phaffomycetales</taxon>
        <taxon>Wickerhamomycetaceae</taxon>
        <taxon>Wickerhamomyces</taxon>
    </lineage>
</organism>
<evidence type="ECO:0000313" key="4">
    <source>
        <dbReference type="Proteomes" id="UP000009328"/>
    </source>
</evidence>
<dbReference type="eggNOG" id="KOG2058">
    <property type="taxonomic scope" value="Eukaryota"/>
</dbReference>
<feature type="region of interest" description="Disordered" evidence="1">
    <location>
        <begin position="221"/>
        <end position="278"/>
    </location>
</feature>
<dbReference type="STRING" id="1206466.K0KUF7"/>
<feature type="domain" description="Rab-GAP TBC" evidence="2">
    <location>
        <begin position="444"/>
        <end position="630"/>
    </location>
</feature>
<dbReference type="AlphaFoldDB" id="K0KUF7"/>
<name>K0KUF7_WICCF</name>
<feature type="compositionally biased region" description="Polar residues" evidence="1">
    <location>
        <begin position="1"/>
        <end position="12"/>
    </location>
</feature>
<dbReference type="GO" id="GO:0031267">
    <property type="term" value="F:small GTPase binding"/>
    <property type="evidence" value="ECO:0007669"/>
    <property type="project" value="TreeGrafter"/>
</dbReference>
<dbReference type="HOGENOM" id="CLU_028055_0_0_1"/>
<dbReference type="PANTHER" id="PTHR47219:SF20">
    <property type="entry name" value="TBC1 DOMAIN FAMILY MEMBER 2B"/>
    <property type="match status" value="1"/>
</dbReference>
<reference evidence="3 4" key="1">
    <citation type="journal article" date="2012" name="Eukaryot. Cell">
        <title>Draft genome sequence of Wickerhamomyces ciferrii NRRL Y-1031 F-60-10.</title>
        <authorList>
            <person name="Schneider J."/>
            <person name="Andrea H."/>
            <person name="Blom J."/>
            <person name="Jaenicke S."/>
            <person name="Ruckert C."/>
            <person name="Schorsch C."/>
            <person name="Szczepanowski R."/>
            <person name="Farwick M."/>
            <person name="Goesmann A."/>
            <person name="Puhler A."/>
            <person name="Schaffer S."/>
            <person name="Tauch A."/>
            <person name="Kohler T."/>
            <person name="Brinkrolf K."/>
        </authorList>
    </citation>
    <scope>NUCLEOTIDE SEQUENCE [LARGE SCALE GENOMIC DNA]</scope>
    <source>
        <strain evidence="4">ATCC 14091 / BCRC 22168 / CBS 111 / JCM 3599 / NBRC 0793 / NRRL Y-1031 F-60-10</strain>
    </source>
</reference>
<proteinExistence type="predicted"/>
<feature type="region of interest" description="Disordered" evidence="1">
    <location>
        <begin position="1"/>
        <end position="62"/>
    </location>
</feature>
<comment type="caution">
    <text evidence="3">The sequence shown here is derived from an EMBL/GenBank/DDBJ whole genome shotgun (WGS) entry which is preliminary data.</text>
</comment>
<feature type="compositionally biased region" description="Low complexity" evidence="1">
    <location>
        <begin position="13"/>
        <end position="27"/>
    </location>
</feature>
<dbReference type="SMART" id="SM00164">
    <property type="entry name" value="TBC"/>
    <property type="match status" value="1"/>
</dbReference>
<dbReference type="EMBL" id="CAIF01000179">
    <property type="protein sequence ID" value="CCH45069.1"/>
    <property type="molecule type" value="Genomic_DNA"/>
</dbReference>
<dbReference type="PANTHER" id="PTHR47219">
    <property type="entry name" value="RAB GTPASE-ACTIVATING PROTEIN 1-LIKE"/>
    <property type="match status" value="1"/>
</dbReference>
<sequence length="700" mass="79418">MSSNSRGTNEPFQQPNQQHQNHHNQYQRISLSRTKSLSNANRSTKNSIPENLGPLYSDHNEHDNDEALASLNAPLHSTLSMESIDRTSSSSPSRGLFESNYLNPSMIPGNLHSSSNKSIEHLVKRYGAVSLVRQLATDLAQREAEISLIRKQNSTRENSLIKLLNEMGLSTSEVELILKDRMEKSSVNSVDINDTYFLKDLINDAMNEHFDDVPQLRASSSASIASNTLTRTPNRGTTDNSTKKEPQEKANKTRPHSFSSPPIPSSNELRNNTSSASISSQIQSNSILNVVSHRFLNHVPQPVHDVIINNSTNNKKLVPMEMENFDPTDVKPPTYQTHTEDDRGYIDKFGFIYDRKSKKADPPSKLETSTKSPIDKSFTSRLLEIASDYDKSQDQNNRQWDEFIKKISLLSNDNNTGDLLAINGENLSKFKHLHKEFSKLVSNGIPMKYRAKIWSELTGSENLMTPSEYYKLVHESKSNEEAESQIELDLYRTMPFNIFFKDNGPGLKKLKNILIAYSRKFPNIGYCQGMNFIAANILLVFSNEEDAFWAFVGLVDNILPSDFFNLVNVKNDLALFRNIFVENLPRLSDHLTNIDVEIEPICFNWFISLFSDSLPIHIVFRIWDVMMLNGYTEMFKISVALFKVFEKNLLNLKSNVEVYEFMKNLNTTNINLKGSELIKVSSSISTLSAPSLKNKKINGH</sequence>
<keyword evidence="4" id="KW-1185">Reference proteome</keyword>
<dbReference type="GO" id="GO:0030427">
    <property type="term" value="C:site of polarized growth"/>
    <property type="evidence" value="ECO:0007669"/>
    <property type="project" value="UniProtKB-ARBA"/>
</dbReference>
<dbReference type="Proteomes" id="UP000009328">
    <property type="component" value="Unassembled WGS sequence"/>
</dbReference>
<evidence type="ECO:0000259" key="2">
    <source>
        <dbReference type="PROSITE" id="PS50086"/>
    </source>
</evidence>
<dbReference type="Gene3D" id="1.10.8.270">
    <property type="entry name" value="putative rabgap domain of human tbc1 domain family member 14 like domains"/>
    <property type="match status" value="1"/>
</dbReference>
<dbReference type="InterPro" id="IPR035969">
    <property type="entry name" value="Rab-GAP_TBC_sf"/>
</dbReference>
<feature type="compositionally biased region" description="Polar residues" evidence="1">
    <location>
        <begin position="28"/>
        <end position="49"/>
    </location>
</feature>
<evidence type="ECO:0000313" key="3">
    <source>
        <dbReference type="EMBL" id="CCH45069.1"/>
    </source>
</evidence>
<dbReference type="PROSITE" id="PS50086">
    <property type="entry name" value="TBC_RABGAP"/>
    <property type="match status" value="1"/>
</dbReference>
<dbReference type="InterPro" id="IPR000195">
    <property type="entry name" value="Rab-GAP-TBC_dom"/>
</dbReference>
<dbReference type="InterPro" id="IPR050302">
    <property type="entry name" value="Rab_GAP_TBC_domain"/>
</dbReference>
<feature type="compositionally biased region" description="Basic and acidic residues" evidence="1">
    <location>
        <begin position="241"/>
        <end position="251"/>
    </location>
</feature>
<feature type="compositionally biased region" description="Polar residues" evidence="1">
    <location>
        <begin position="221"/>
        <end position="240"/>
    </location>
</feature>
<dbReference type="Pfam" id="PF00566">
    <property type="entry name" value="RabGAP-TBC"/>
    <property type="match status" value="1"/>
</dbReference>
<accession>K0KUF7</accession>
<evidence type="ECO:0000256" key="1">
    <source>
        <dbReference type="SAM" id="MobiDB-lite"/>
    </source>
</evidence>
<gene>
    <name evidence="3" type="ORF">BN7_4647</name>
</gene>
<dbReference type="SUPFAM" id="SSF47923">
    <property type="entry name" value="Ypt/Rab-GAP domain of gyp1p"/>
    <property type="match status" value="2"/>
</dbReference>
<dbReference type="FunFam" id="1.10.8.270:FF:000026">
    <property type="entry name" value="TBC (Tre-2/Bub2/Cdc16) domain family"/>
    <property type="match status" value="1"/>
</dbReference>
<protein>
    <submittedName>
        <fullName evidence="3">TBC domain-containing protein C4G8.04</fullName>
    </submittedName>
</protein>
<dbReference type="InParanoid" id="K0KUF7"/>
<dbReference type="GO" id="GO:0005096">
    <property type="term" value="F:GTPase activator activity"/>
    <property type="evidence" value="ECO:0007669"/>
    <property type="project" value="TreeGrafter"/>
</dbReference>